<feature type="non-terminal residue" evidence="1">
    <location>
        <position position="1"/>
    </location>
</feature>
<name>A0A9N9FI80_9GLOM</name>
<dbReference type="AlphaFoldDB" id="A0A9N9FI80"/>
<evidence type="ECO:0000313" key="2">
    <source>
        <dbReference type="Proteomes" id="UP000789759"/>
    </source>
</evidence>
<comment type="caution">
    <text evidence="1">The sequence shown here is derived from an EMBL/GenBank/DDBJ whole genome shotgun (WGS) entry which is preliminary data.</text>
</comment>
<reference evidence="1" key="1">
    <citation type="submission" date="2021-06" db="EMBL/GenBank/DDBJ databases">
        <authorList>
            <person name="Kallberg Y."/>
            <person name="Tangrot J."/>
            <person name="Rosling A."/>
        </authorList>
    </citation>
    <scope>NUCLEOTIDE SEQUENCE</scope>
    <source>
        <strain evidence="1">FL966</strain>
    </source>
</reference>
<dbReference type="EMBL" id="CAJVQA010002048">
    <property type="protein sequence ID" value="CAG8534928.1"/>
    <property type="molecule type" value="Genomic_DNA"/>
</dbReference>
<keyword evidence="2" id="KW-1185">Reference proteome</keyword>
<accession>A0A9N9FI80</accession>
<evidence type="ECO:0000313" key="1">
    <source>
        <dbReference type="EMBL" id="CAG8534928.1"/>
    </source>
</evidence>
<protein>
    <submittedName>
        <fullName evidence="1">20885_t:CDS:1</fullName>
    </submittedName>
</protein>
<proteinExistence type="predicted"/>
<dbReference type="Proteomes" id="UP000789759">
    <property type="component" value="Unassembled WGS sequence"/>
</dbReference>
<organism evidence="1 2">
    <name type="scientific">Cetraspora pellucida</name>
    <dbReference type="NCBI Taxonomy" id="1433469"/>
    <lineage>
        <taxon>Eukaryota</taxon>
        <taxon>Fungi</taxon>
        <taxon>Fungi incertae sedis</taxon>
        <taxon>Mucoromycota</taxon>
        <taxon>Glomeromycotina</taxon>
        <taxon>Glomeromycetes</taxon>
        <taxon>Diversisporales</taxon>
        <taxon>Gigasporaceae</taxon>
        <taxon>Cetraspora</taxon>
    </lineage>
</organism>
<sequence length="40" mass="4501">IYGHHYSHLSVNQITLSLLIEDKAMSSDVTIADIVDFVRV</sequence>
<gene>
    <name evidence="1" type="ORF">CPELLU_LOCUS4024</name>
</gene>